<dbReference type="InterPro" id="IPR019127">
    <property type="entry name" value="Exosortase"/>
</dbReference>
<dbReference type="EMBL" id="JBHUHZ010000001">
    <property type="protein sequence ID" value="MFD2161042.1"/>
    <property type="molecule type" value="Genomic_DNA"/>
</dbReference>
<reference evidence="10" key="1">
    <citation type="journal article" date="2019" name="Int. J. Syst. Evol. Microbiol.">
        <title>The Global Catalogue of Microorganisms (GCM) 10K type strain sequencing project: providing services to taxonomists for standard genome sequencing and annotation.</title>
        <authorList>
            <consortium name="The Broad Institute Genomics Platform"/>
            <consortium name="The Broad Institute Genome Sequencing Center for Infectious Disease"/>
            <person name="Wu L."/>
            <person name="Ma J."/>
        </authorList>
    </citation>
    <scope>NUCLEOTIDE SEQUENCE [LARGE SCALE GENOMIC DNA]</scope>
    <source>
        <strain evidence="10">KCTC 42217</strain>
    </source>
</reference>
<dbReference type="NCBIfam" id="TIGR04178">
    <property type="entry name" value="exo_archaeo"/>
    <property type="match status" value="1"/>
</dbReference>
<evidence type="ECO:0000256" key="6">
    <source>
        <dbReference type="ARBA" id="ARBA00022989"/>
    </source>
</evidence>
<keyword evidence="10" id="KW-1185">Reference proteome</keyword>
<keyword evidence="2" id="KW-1003">Cell membrane</keyword>
<evidence type="ECO:0000256" key="3">
    <source>
        <dbReference type="ARBA" id="ARBA00022670"/>
    </source>
</evidence>
<dbReference type="Proteomes" id="UP001597387">
    <property type="component" value="Unassembled WGS sequence"/>
</dbReference>
<evidence type="ECO:0000256" key="8">
    <source>
        <dbReference type="SAM" id="Phobius"/>
    </source>
</evidence>
<keyword evidence="7 8" id="KW-0472">Membrane</keyword>
<protein>
    <submittedName>
        <fullName evidence="9">Exosortase Y</fullName>
    </submittedName>
</protein>
<evidence type="ECO:0000256" key="1">
    <source>
        <dbReference type="ARBA" id="ARBA00004651"/>
    </source>
</evidence>
<evidence type="ECO:0000313" key="9">
    <source>
        <dbReference type="EMBL" id="MFD2161042.1"/>
    </source>
</evidence>
<proteinExistence type="predicted"/>
<dbReference type="Pfam" id="PF09721">
    <property type="entry name" value="Exosortase_EpsH"/>
    <property type="match status" value="1"/>
</dbReference>
<sequence>MISRIWHNTTYRFLILFLGIFTLLYYFQLAFIGIVAPGNIYIPFLAEHVNYIEWLRYGLMQTSASIIRAMGEQVFTTEIWFRVVGRGGFVMAYDCLGYGVMSFFTAFVIAFPKPIKSKLWFLPAGLLLIQTLNVIRFVFLGLYWRQSELKTIIDHHDLFNIVLYIVLMIVLYFWLNSGKVAKVQAVS</sequence>
<evidence type="ECO:0000256" key="4">
    <source>
        <dbReference type="ARBA" id="ARBA00022692"/>
    </source>
</evidence>
<feature type="transmembrane region" description="Helical" evidence="8">
    <location>
        <begin position="90"/>
        <end position="112"/>
    </location>
</feature>
<evidence type="ECO:0000256" key="7">
    <source>
        <dbReference type="ARBA" id="ARBA00023136"/>
    </source>
</evidence>
<feature type="transmembrane region" description="Helical" evidence="8">
    <location>
        <begin position="119"/>
        <end position="138"/>
    </location>
</feature>
<evidence type="ECO:0000313" key="10">
    <source>
        <dbReference type="Proteomes" id="UP001597387"/>
    </source>
</evidence>
<dbReference type="NCBIfam" id="NF046083">
    <property type="entry name" value="exosort_XrtY"/>
    <property type="match status" value="1"/>
</dbReference>
<keyword evidence="4 8" id="KW-0812">Transmembrane</keyword>
<organism evidence="9 10">
    <name type="scientific">Paradesertivirga mongoliensis</name>
    <dbReference type="NCBI Taxonomy" id="2100740"/>
    <lineage>
        <taxon>Bacteria</taxon>
        <taxon>Pseudomonadati</taxon>
        <taxon>Bacteroidota</taxon>
        <taxon>Sphingobacteriia</taxon>
        <taxon>Sphingobacteriales</taxon>
        <taxon>Sphingobacteriaceae</taxon>
        <taxon>Paradesertivirga</taxon>
    </lineage>
</organism>
<feature type="transmembrane region" description="Helical" evidence="8">
    <location>
        <begin position="12"/>
        <end position="36"/>
    </location>
</feature>
<keyword evidence="5" id="KW-0378">Hydrolase</keyword>
<keyword evidence="6 8" id="KW-1133">Transmembrane helix</keyword>
<dbReference type="InterPro" id="IPR026392">
    <property type="entry name" value="Exo/Archaeosortase_dom"/>
</dbReference>
<keyword evidence="3" id="KW-0645">Protease</keyword>
<comment type="caution">
    <text evidence="9">The sequence shown here is derived from an EMBL/GenBank/DDBJ whole genome shotgun (WGS) entry which is preliminary data.</text>
</comment>
<evidence type="ECO:0000256" key="5">
    <source>
        <dbReference type="ARBA" id="ARBA00022801"/>
    </source>
</evidence>
<dbReference type="RefSeq" id="WP_255905403.1">
    <property type="nucleotide sequence ID" value="NZ_JAFMZO010000005.1"/>
</dbReference>
<feature type="transmembrane region" description="Helical" evidence="8">
    <location>
        <begin position="158"/>
        <end position="175"/>
    </location>
</feature>
<name>A0ABW4ZGR5_9SPHI</name>
<accession>A0ABW4ZGR5</accession>
<comment type="subcellular location">
    <subcellularLocation>
        <location evidence="1">Cell membrane</location>
        <topology evidence="1">Multi-pass membrane protein</topology>
    </subcellularLocation>
</comment>
<evidence type="ECO:0000256" key="2">
    <source>
        <dbReference type="ARBA" id="ARBA00022475"/>
    </source>
</evidence>
<gene>
    <name evidence="9" type="primary">xrtY</name>
    <name evidence="9" type="ORF">ACFSJU_01460</name>
</gene>